<name>G9P2T6_HYPAI</name>
<organism evidence="2 3">
    <name type="scientific">Hypocrea atroviridis (strain ATCC 20476 / IMI 206040)</name>
    <name type="common">Trichoderma atroviride</name>
    <dbReference type="NCBI Taxonomy" id="452589"/>
    <lineage>
        <taxon>Eukaryota</taxon>
        <taxon>Fungi</taxon>
        <taxon>Dikarya</taxon>
        <taxon>Ascomycota</taxon>
        <taxon>Pezizomycotina</taxon>
        <taxon>Sordariomycetes</taxon>
        <taxon>Hypocreomycetidae</taxon>
        <taxon>Hypocreales</taxon>
        <taxon>Hypocreaceae</taxon>
        <taxon>Trichoderma</taxon>
    </lineage>
</organism>
<dbReference type="Proteomes" id="UP000005426">
    <property type="component" value="Unassembled WGS sequence"/>
</dbReference>
<gene>
    <name evidence="2" type="ORF">TRIATDRAFT_301329</name>
</gene>
<dbReference type="OrthoDB" id="10470119at2759"/>
<comment type="caution">
    <text evidence="2">The sequence shown here is derived from an EMBL/GenBank/DDBJ whole genome shotgun (WGS) entry which is preliminary data.</text>
</comment>
<dbReference type="HOGENOM" id="CLU_2277877_0_0_1"/>
<protein>
    <submittedName>
        <fullName evidence="2">Uncharacterized protein</fullName>
    </submittedName>
</protein>
<keyword evidence="3" id="KW-1185">Reference proteome</keyword>
<accession>G9P2T6</accession>
<reference evidence="2 3" key="1">
    <citation type="journal article" date="2011" name="Genome Biol.">
        <title>Comparative genome sequence analysis underscores mycoparasitism as the ancestral life style of Trichoderma.</title>
        <authorList>
            <person name="Kubicek C.P."/>
            <person name="Herrera-Estrella A."/>
            <person name="Seidl-Seiboth V."/>
            <person name="Martinez D.A."/>
            <person name="Druzhinina I.S."/>
            <person name="Thon M."/>
            <person name="Zeilinger S."/>
            <person name="Casas-Flores S."/>
            <person name="Horwitz B.A."/>
            <person name="Mukherjee P.K."/>
            <person name="Mukherjee M."/>
            <person name="Kredics L."/>
            <person name="Alcaraz L.D."/>
            <person name="Aerts A."/>
            <person name="Antal Z."/>
            <person name="Atanasova L."/>
            <person name="Cervantes-Badillo M.G."/>
            <person name="Challacombe J."/>
            <person name="Chertkov O."/>
            <person name="McCluskey K."/>
            <person name="Coulpier F."/>
            <person name="Deshpande N."/>
            <person name="von Doehren H."/>
            <person name="Ebbole D.J."/>
            <person name="Esquivel-Naranjo E.U."/>
            <person name="Fekete E."/>
            <person name="Flipphi M."/>
            <person name="Glaser F."/>
            <person name="Gomez-Rodriguez E.Y."/>
            <person name="Gruber S."/>
            <person name="Han C."/>
            <person name="Henrissat B."/>
            <person name="Hermosa R."/>
            <person name="Hernandez-Onate M."/>
            <person name="Karaffa L."/>
            <person name="Kosti I."/>
            <person name="Le Crom S."/>
            <person name="Lindquist E."/>
            <person name="Lucas S."/>
            <person name="Luebeck M."/>
            <person name="Luebeck P.S."/>
            <person name="Margeot A."/>
            <person name="Metz B."/>
            <person name="Misra M."/>
            <person name="Nevalainen H."/>
            <person name="Omann M."/>
            <person name="Packer N."/>
            <person name="Perrone G."/>
            <person name="Uresti-Rivera E.E."/>
            <person name="Salamov A."/>
            <person name="Schmoll M."/>
            <person name="Seiboth B."/>
            <person name="Shapiro H."/>
            <person name="Sukno S."/>
            <person name="Tamayo-Ramos J.A."/>
            <person name="Tisch D."/>
            <person name="Wiest A."/>
            <person name="Wilkinson H.H."/>
            <person name="Zhang M."/>
            <person name="Coutinho P.M."/>
            <person name="Kenerley C.M."/>
            <person name="Monte E."/>
            <person name="Baker S.E."/>
            <person name="Grigoriev I.V."/>
        </authorList>
    </citation>
    <scope>NUCLEOTIDE SEQUENCE [LARGE SCALE GENOMIC DNA]</scope>
    <source>
        <strain evidence="3">ATCC 20476 / IMI 206040</strain>
    </source>
</reference>
<feature type="signal peptide" evidence="1">
    <location>
        <begin position="1"/>
        <end position="19"/>
    </location>
</feature>
<evidence type="ECO:0000313" key="2">
    <source>
        <dbReference type="EMBL" id="EHK43550.1"/>
    </source>
</evidence>
<dbReference type="EMBL" id="ABDG02000026">
    <property type="protein sequence ID" value="EHK43550.1"/>
    <property type="molecule type" value="Genomic_DNA"/>
</dbReference>
<keyword evidence="1" id="KW-0732">Signal</keyword>
<proteinExistence type="predicted"/>
<sequence>MAITTVGLMFESLIHTCMGMRVSVRVCKKEKGGTEYMVQGEERMQVQPKYVAVIGGQKVGNEIIALLCIRDAFISYIGPIRIAGSGEMRDAMLPEKRVEGGV</sequence>
<dbReference type="AlphaFoldDB" id="G9P2T6"/>
<evidence type="ECO:0000256" key="1">
    <source>
        <dbReference type="SAM" id="SignalP"/>
    </source>
</evidence>
<feature type="chain" id="PRO_5003524875" evidence="1">
    <location>
        <begin position="20"/>
        <end position="102"/>
    </location>
</feature>
<evidence type="ECO:0000313" key="3">
    <source>
        <dbReference type="Proteomes" id="UP000005426"/>
    </source>
</evidence>